<feature type="binding site" description="in other chain" evidence="4">
    <location>
        <begin position="232"/>
        <end position="234"/>
    </location>
    <ligand>
        <name>dUMP</name>
        <dbReference type="ChEBI" id="CHEBI:246422"/>
        <note>ligand shared between dimeric partners</note>
    </ligand>
</feature>
<dbReference type="Proteomes" id="UP000034855">
    <property type="component" value="Unassembled WGS sequence"/>
</dbReference>
<keyword evidence="2 4" id="KW-0489">Methyltransferase</keyword>
<comment type="caution">
    <text evidence="4">Lacks conserved residue(s) required for the propagation of feature annotation.</text>
</comment>
<sequence>MQTYLDIVRHILEKGERKENRTGIDTIAVAGAMFEHDMSNGFPLLTTKKTPFKMVASELEFFIKGLTNKKWLQDHNNHIWDEWASPKKAPYGHDEESKKRMTEENDLGPIYGFQWRHFNADYQNYDSDYTGQGVDQLKKLTETLKTNPNDRRMIVSAWNPSKLGEMALPPCHYCFQVTVINGKLNLLWNQRSVDTMLGLPFNIASYALLLHLLAKESGLQEGKLVGFLADTHIYVNHVDGAKEQLTRDPNTYHIPTLQTENFTSIFNWKCEDSRILNYESYPSIKFDIAV</sequence>
<evidence type="ECO:0000256" key="4">
    <source>
        <dbReference type="HAMAP-Rule" id="MF_00008"/>
    </source>
</evidence>
<dbReference type="SUPFAM" id="SSF55831">
    <property type="entry name" value="Thymidylate synthase/dCMP hydroxymethylase"/>
    <property type="match status" value="1"/>
</dbReference>
<feature type="binding site" description="in other chain" evidence="4">
    <location>
        <position position="202"/>
    </location>
    <ligand>
        <name>dUMP</name>
        <dbReference type="ChEBI" id="CHEBI:246422"/>
        <note>ligand shared between dimeric partners</note>
    </ligand>
</feature>
<evidence type="ECO:0000256" key="1">
    <source>
        <dbReference type="ARBA" id="ARBA00011947"/>
    </source>
</evidence>
<dbReference type="GO" id="GO:0032259">
    <property type="term" value="P:methylation"/>
    <property type="evidence" value="ECO:0007669"/>
    <property type="project" value="UniProtKB-KW"/>
</dbReference>
<evidence type="ECO:0000313" key="7">
    <source>
        <dbReference type="Proteomes" id="UP000034855"/>
    </source>
</evidence>
<keyword evidence="4" id="KW-0963">Cytoplasm</keyword>
<dbReference type="HAMAP" id="MF_00008">
    <property type="entry name" value="Thymidy_synth_bact"/>
    <property type="match status" value="1"/>
</dbReference>
<dbReference type="Gene3D" id="3.30.572.10">
    <property type="entry name" value="Thymidylate synthase/dCMP hydroxymethylase domain"/>
    <property type="match status" value="1"/>
</dbReference>
<dbReference type="GO" id="GO:0005829">
    <property type="term" value="C:cytosol"/>
    <property type="evidence" value="ECO:0007669"/>
    <property type="project" value="TreeGrafter"/>
</dbReference>
<feature type="active site" description="Nucleophile" evidence="4">
    <location>
        <position position="171"/>
    </location>
</feature>
<dbReference type="GO" id="GO:0006235">
    <property type="term" value="P:dTTP biosynthetic process"/>
    <property type="evidence" value="ECO:0007669"/>
    <property type="project" value="UniProtKB-UniRule"/>
</dbReference>
<organism evidence="6 7">
    <name type="scientific">Candidatus Magasanikbacteria bacterium GW2011_GWA2_40_10</name>
    <dbReference type="NCBI Taxonomy" id="1619037"/>
    <lineage>
        <taxon>Bacteria</taxon>
        <taxon>Candidatus Magasanikiibacteriota</taxon>
    </lineage>
</organism>
<comment type="caution">
    <text evidence="6">The sequence shown here is derived from an EMBL/GenBank/DDBJ whole genome shotgun (WGS) entry which is preliminary data.</text>
</comment>
<comment type="subunit">
    <text evidence="4">Homodimer.</text>
</comment>
<comment type="similarity">
    <text evidence="4">Belongs to the thymidylate synthase family. Bacterial-type ThyA subfamily.</text>
</comment>
<dbReference type="InterPro" id="IPR000398">
    <property type="entry name" value="Thymidylate_synthase"/>
</dbReference>
<dbReference type="PRINTS" id="PR00108">
    <property type="entry name" value="THYMDSNTHASE"/>
</dbReference>
<keyword evidence="4" id="KW-0545">Nucleotide biosynthesis</keyword>
<dbReference type="PANTHER" id="PTHR11548:SF1">
    <property type="entry name" value="THYMIDYLATE SYNTHASE 1"/>
    <property type="match status" value="1"/>
</dbReference>
<dbReference type="GO" id="GO:0004799">
    <property type="term" value="F:thymidylate synthase activity"/>
    <property type="evidence" value="ECO:0007669"/>
    <property type="project" value="UniProtKB-UniRule"/>
</dbReference>
<evidence type="ECO:0000313" key="6">
    <source>
        <dbReference type="EMBL" id="KKR34282.1"/>
    </source>
</evidence>
<evidence type="ECO:0000259" key="5">
    <source>
        <dbReference type="Pfam" id="PF00303"/>
    </source>
</evidence>
<dbReference type="STRING" id="1619037.UT67_C0018G0009"/>
<comment type="catalytic activity">
    <reaction evidence="4">
        <text>dUMP + (6R)-5,10-methylene-5,6,7,8-tetrahydrofolate = 7,8-dihydrofolate + dTMP</text>
        <dbReference type="Rhea" id="RHEA:12104"/>
        <dbReference type="ChEBI" id="CHEBI:15636"/>
        <dbReference type="ChEBI" id="CHEBI:57451"/>
        <dbReference type="ChEBI" id="CHEBI:63528"/>
        <dbReference type="ChEBI" id="CHEBI:246422"/>
        <dbReference type="EC" id="2.1.1.45"/>
    </reaction>
</comment>
<dbReference type="EC" id="2.1.1.45" evidence="1 4"/>
<comment type="pathway">
    <text evidence="4">Pyrimidine metabolism; dTTP biosynthesis.</text>
</comment>
<comment type="function">
    <text evidence="4">Catalyzes the reductive methylation of 2'-deoxyuridine-5'-monophosphate (dUMP) to 2'-deoxythymidine-5'-monophosphate (dTMP) while utilizing 5,10-methylenetetrahydrofolate (mTHF) as the methyl donor and reductant in the reaction, yielding dihydrofolate (DHF) as a by-product. This enzymatic reaction provides an intracellular de novo source of dTMP, an essential precursor for DNA biosynthesis.</text>
</comment>
<accession>A0A0G0T8U1</accession>
<dbReference type="NCBIfam" id="TIGR03284">
    <property type="entry name" value="thym_sym"/>
    <property type="match status" value="1"/>
</dbReference>
<feature type="binding site" description="in other chain" evidence="4">
    <location>
        <begin position="191"/>
        <end position="194"/>
    </location>
    <ligand>
        <name>dUMP</name>
        <dbReference type="ChEBI" id="CHEBI:246422"/>
        <note>ligand shared between dimeric partners</note>
    </ligand>
</feature>
<dbReference type="GO" id="GO:0006231">
    <property type="term" value="P:dTMP biosynthetic process"/>
    <property type="evidence" value="ECO:0007669"/>
    <property type="project" value="UniProtKB-UniRule"/>
</dbReference>
<dbReference type="CDD" id="cd00351">
    <property type="entry name" value="TS_Pyrimidine_HMase"/>
    <property type="match status" value="1"/>
</dbReference>
<protein>
    <recommendedName>
        <fullName evidence="1 4">Thymidylate synthase</fullName>
        <shortName evidence="4">TS</shortName>
        <shortName evidence="4">TSase</shortName>
        <ecNumber evidence="1 4">2.1.1.45</ecNumber>
    </recommendedName>
</protein>
<dbReference type="UniPathway" id="UPA00575"/>
<evidence type="ECO:0000256" key="3">
    <source>
        <dbReference type="ARBA" id="ARBA00022679"/>
    </source>
</evidence>
<dbReference type="InterPro" id="IPR045097">
    <property type="entry name" value="Thymidate_synth/dCMP_Mease"/>
</dbReference>
<feature type="binding site" description="in other chain" evidence="4">
    <location>
        <position position="21"/>
    </location>
    <ligand>
        <name>dUMP</name>
        <dbReference type="ChEBI" id="CHEBI:246422"/>
        <note>ligand shared between dimeric partners</note>
    </ligand>
</feature>
<name>A0A0G0T8U1_9BACT</name>
<dbReference type="AlphaFoldDB" id="A0A0G0T8U1"/>
<dbReference type="Pfam" id="PF00303">
    <property type="entry name" value="Thymidylat_synt"/>
    <property type="match status" value="1"/>
</dbReference>
<comment type="subcellular location">
    <subcellularLocation>
        <location evidence="4">Cytoplasm</location>
    </subcellularLocation>
</comment>
<dbReference type="EMBL" id="LBXR01000018">
    <property type="protein sequence ID" value="KKR34282.1"/>
    <property type="molecule type" value="Genomic_DNA"/>
</dbReference>
<dbReference type="InterPro" id="IPR036926">
    <property type="entry name" value="Thymidate_synth/dCMP_Mease_sf"/>
</dbReference>
<keyword evidence="3 4" id="KW-0808">Transferase</keyword>
<evidence type="ECO:0000256" key="2">
    <source>
        <dbReference type="ARBA" id="ARBA00022603"/>
    </source>
</evidence>
<reference evidence="6 7" key="1">
    <citation type="journal article" date="2015" name="Nature">
        <title>rRNA introns, odd ribosomes, and small enigmatic genomes across a large radiation of phyla.</title>
        <authorList>
            <person name="Brown C.T."/>
            <person name="Hug L.A."/>
            <person name="Thomas B.C."/>
            <person name="Sharon I."/>
            <person name="Castelle C.J."/>
            <person name="Singh A."/>
            <person name="Wilkins M.J."/>
            <person name="Williams K.H."/>
            <person name="Banfield J.F."/>
        </authorList>
    </citation>
    <scope>NUCLEOTIDE SEQUENCE [LARGE SCALE GENOMIC DNA]</scope>
</reference>
<dbReference type="InterPro" id="IPR023451">
    <property type="entry name" value="Thymidate_synth/dCMP_Mease_dom"/>
</dbReference>
<dbReference type="PANTHER" id="PTHR11548">
    <property type="entry name" value="THYMIDYLATE SYNTHASE 1"/>
    <property type="match status" value="1"/>
</dbReference>
<feature type="binding site" evidence="4">
    <location>
        <begin position="151"/>
        <end position="152"/>
    </location>
    <ligand>
        <name>dUMP</name>
        <dbReference type="ChEBI" id="CHEBI:246422"/>
        <note>ligand shared between dimeric partners</note>
    </ligand>
</feature>
<feature type="binding site" evidence="4">
    <location>
        <position position="194"/>
    </location>
    <ligand>
        <name>(6R)-5,10-methylene-5,6,7,8-tetrahydrofolate</name>
        <dbReference type="ChEBI" id="CHEBI:15636"/>
    </ligand>
</feature>
<feature type="domain" description="Thymidylate synthase/dCMP hydroxymethylase" evidence="5">
    <location>
        <begin position="2"/>
        <end position="290"/>
    </location>
</feature>
<proteinExistence type="inferred from homology"/>
<gene>
    <name evidence="4" type="primary">thyA</name>
    <name evidence="6" type="ORF">UT67_C0018G0009</name>
</gene>
<feature type="binding site" evidence="4">
    <location>
        <position position="289"/>
    </location>
    <ligand>
        <name>(6R)-5,10-methylene-5,6,7,8-tetrahydrofolate</name>
        <dbReference type="ChEBI" id="CHEBI:15636"/>
    </ligand>
</feature>
<dbReference type="PATRIC" id="fig|1619037.3.peg.360"/>